<feature type="compositionally biased region" description="Basic residues" evidence="1">
    <location>
        <begin position="75"/>
        <end position="87"/>
    </location>
</feature>
<evidence type="ECO:0000256" key="1">
    <source>
        <dbReference type="SAM" id="MobiDB-lite"/>
    </source>
</evidence>
<feature type="compositionally biased region" description="Polar residues" evidence="1">
    <location>
        <begin position="1120"/>
        <end position="1130"/>
    </location>
</feature>
<feature type="compositionally biased region" description="Acidic residues" evidence="1">
    <location>
        <begin position="32"/>
        <end position="43"/>
    </location>
</feature>
<dbReference type="InterPro" id="IPR003959">
    <property type="entry name" value="ATPase_AAA_core"/>
</dbReference>
<dbReference type="EMBL" id="VDEP01000170">
    <property type="protein sequence ID" value="KAA1126779.1"/>
    <property type="molecule type" value="Genomic_DNA"/>
</dbReference>
<dbReference type="PANTHER" id="PTHR23389">
    <property type="entry name" value="CHROMOSOME TRANSMISSION FIDELITY FACTOR 18"/>
    <property type="match status" value="1"/>
</dbReference>
<protein>
    <recommendedName>
        <fullName evidence="2">ATPase AAA-type core domain-containing protein</fullName>
    </recommendedName>
</protein>
<dbReference type="Gene3D" id="3.40.50.300">
    <property type="entry name" value="P-loop containing nucleotide triphosphate hydrolases"/>
    <property type="match status" value="1"/>
</dbReference>
<proteinExistence type="predicted"/>
<dbReference type="GO" id="GO:0003677">
    <property type="term" value="F:DNA binding"/>
    <property type="evidence" value="ECO:0007669"/>
    <property type="project" value="TreeGrafter"/>
</dbReference>
<feature type="compositionally biased region" description="Acidic residues" evidence="1">
    <location>
        <begin position="1140"/>
        <end position="1152"/>
    </location>
</feature>
<evidence type="ECO:0000313" key="5">
    <source>
        <dbReference type="Proteomes" id="UP000324748"/>
    </source>
</evidence>
<name>A0A5B0MIV6_PUCGR</name>
<feature type="region of interest" description="Disordered" evidence="1">
    <location>
        <begin position="363"/>
        <end position="433"/>
    </location>
</feature>
<dbReference type="GO" id="GO:0005634">
    <property type="term" value="C:nucleus"/>
    <property type="evidence" value="ECO:0007669"/>
    <property type="project" value="TreeGrafter"/>
</dbReference>
<dbReference type="Pfam" id="PF00004">
    <property type="entry name" value="AAA"/>
    <property type="match status" value="1"/>
</dbReference>
<gene>
    <name evidence="3" type="ORF">PGT21_013255</name>
    <name evidence="4" type="ORF">PGTUg99_019370</name>
</gene>
<feature type="region of interest" description="Disordered" evidence="1">
    <location>
        <begin position="1120"/>
        <end position="1163"/>
    </location>
</feature>
<feature type="compositionally biased region" description="Basic residues" evidence="1">
    <location>
        <begin position="404"/>
        <end position="422"/>
    </location>
</feature>
<organism evidence="3 5">
    <name type="scientific">Puccinia graminis f. sp. tritici</name>
    <dbReference type="NCBI Taxonomy" id="56615"/>
    <lineage>
        <taxon>Eukaryota</taxon>
        <taxon>Fungi</taxon>
        <taxon>Dikarya</taxon>
        <taxon>Basidiomycota</taxon>
        <taxon>Pucciniomycotina</taxon>
        <taxon>Pucciniomycetes</taxon>
        <taxon>Pucciniales</taxon>
        <taxon>Pucciniaceae</taxon>
        <taxon>Puccinia</taxon>
    </lineage>
</organism>
<dbReference type="GO" id="GO:0016887">
    <property type="term" value="F:ATP hydrolysis activity"/>
    <property type="evidence" value="ECO:0007669"/>
    <property type="project" value="InterPro"/>
</dbReference>
<dbReference type="GO" id="GO:0005524">
    <property type="term" value="F:ATP binding"/>
    <property type="evidence" value="ECO:0007669"/>
    <property type="project" value="InterPro"/>
</dbReference>
<evidence type="ECO:0000313" key="6">
    <source>
        <dbReference type="Proteomes" id="UP000325313"/>
    </source>
</evidence>
<accession>A0A5B0MIV6</accession>
<dbReference type="PANTHER" id="PTHR23389:SF21">
    <property type="entry name" value="ATPASE FAMILY AAA DOMAIN-CONTAINING PROTEIN 5"/>
    <property type="match status" value="1"/>
</dbReference>
<reference evidence="5 6" key="1">
    <citation type="submission" date="2019-05" db="EMBL/GenBank/DDBJ databases">
        <title>Emergence of the Ug99 lineage of the wheat stem rust pathogen through somatic hybridization.</title>
        <authorList>
            <person name="Li F."/>
            <person name="Upadhyaya N.M."/>
            <person name="Sperschneider J."/>
            <person name="Matny O."/>
            <person name="Nguyen-Phuc H."/>
            <person name="Mago R."/>
            <person name="Raley C."/>
            <person name="Miller M.E."/>
            <person name="Silverstein K.A.T."/>
            <person name="Henningsen E."/>
            <person name="Hirsch C.D."/>
            <person name="Visser B."/>
            <person name="Pretorius Z.A."/>
            <person name="Steffenson B.J."/>
            <person name="Schwessinger B."/>
            <person name="Dodds P.N."/>
            <person name="Figueroa M."/>
        </authorList>
    </citation>
    <scope>NUCLEOTIDE SEQUENCE [LARGE SCALE GENOMIC DNA]</scope>
    <source>
        <strain evidence="3">21-0</strain>
        <strain evidence="4 6">Ug99</strain>
    </source>
</reference>
<feature type="region of interest" description="Disordered" evidence="1">
    <location>
        <begin position="609"/>
        <end position="653"/>
    </location>
</feature>
<feature type="compositionally biased region" description="Basic residues" evidence="1">
    <location>
        <begin position="382"/>
        <end position="397"/>
    </location>
</feature>
<dbReference type="InterPro" id="IPR027417">
    <property type="entry name" value="P-loop_NTPase"/>
</dbReference>
<dbReference type="Proteomes" id="UP000325313">
    <property type="component" value="Unassembled WGS sequence"/>
</dbReference>
<feature type="compositionally biased region" description="Acidic residues" evidence="1">
    <location>
        <begin position="620"/>
        <end position="630"/>
    </location>
</feature>
<comment type="caution">
    <text evidence="3">The sequence shown here is derived from an EMBL/GenBank/DDBJ whole genome shotgun (WGS) entry which is preliminary data.</text>
</comment>
<evidence type="ECO:0000313" key="4">
    <source>
        <dbReference type="EMBL" id="KAA1126779.1"/>
    </source>
</evidence>
<dbReference type="EMBL" id="VSWC01000145">
    <property type="protein sequence ID" value="KAA1076611.1"/>
    <property type="molecule type" value="Genomic_DNA"/>
</dbReference>
<sequence length="1202" mass="136538">MSKPITSFFLPTIKKTTTTTQKTEQDEKEGKQDEEEEEEEEEEGKNKKGKNNKKRKEQEQQQINNHQQDNDNHNKRLKSSRGKHKKKEKETSHQTINSSPLVVQPSVPITIDLTLDSPEAKKTTHAEESIQDQNKKTGKKPSKIIDLVESPLKEKIPTKKCKTFADFEELRRQKIKRNTRPIVHPSWPSEDLIHQRFLDEPPEDSQSSTAKPKALRLTQNKGKKPLRSWDIGMIEDNGWMKTVKEEAEENHPEEPETQRPTLTRLDLQPPVNLIRGLQSDPTYRHPLLARLLKLISWPHPGPIPHDLPSLRRQHHRPSDAATHLWTATFAPKRAAEILGDQNLQSAQTLKSWLLEIALKEATNSNHNEDQTDSSTQNNQPGNRKKGATTKRKKKKKQKAEEKKNQKRVIIRAVSPRKRRKTRRLVDGGDESDGLDDFIVADSDEDTIYAQDISISDSELGPLSGGCSPRKRQRSVSVLHPEFAPTAHHHEGADEERLAEEHEVRFEFEHLTNLILLKGPHGSGKSCAVQAVAQELGWEVFEVNPSQLRTRKEVDRLIGDVSRNHVLSCSAKLSSSAFKSSAASAPPLANPPSKSSALKKVNPFDKMMKATREQASKPEPQTEDIVIDEECPASSASKSERVGEGGSSDQTNKKTKQSLILLEEVDIVYGQDKDFWAGVVELVSKSMRPVVMTCNDSSVIPVESLPVQTILEFSPAPVELVSGFLEVVCMIEGHLIDREILGRFYREHVFRMPGELKLKRLKCSSTPMVELFQEPSLPVSLDPSQLHPPDLRRTLCQLQFLCQWALGSRFSGVDWLDLAEDRSSKMLFSTNSIPPPSSSLHLLHLPIPNPLPHTPRQTDIHLPPPFERFGDQHFQLDWLHKFLAQRPPIHSENPNPPPSTTNTNIPEQTTLAKELEFLARAHEDLSFGDAYVDKDEEIEVEQFEAEIGLSSTDNVLIGSSTSTTTATNNRTIIETRRPAKAIPDSLGSSLLVLEDDEYFEFYDLEYQHVCPKRPFTGSHYRREHRAFVALRNLLFARFFALDLRQSRPFLSHREYLVKFFRLFRHDHLVQTRSEKLKEMDEYMDFKGSRAFVLPLKDYILDYCPLIREIFRVEYGSTTLSKQQQKTSSRVTRASALRSSMPDDDDDVQDDDHEDGSCLIGKRTSGRVPATRKPAFALPLDDPVLALTPDEILLFRNASDRFLV</sequence>
<feature type="region of interest" description="Disordered" evidence="1">
    <location>
        <begin position="200"/>
        <end position="222"/>
    </location>
</feature>
<dbReference type="OrthoDB" id="9996895at2759"/>
<feature type="region of interest" description="Disordered" evidence="1">
    <location>
        <begin position="1"/>
        <end position="144"/>
    </location>
</feature>
<feature type="compositionally biased region" description="Basic and acidic residues" evidence="1">
    <location>
        <begin position="118"/>
        <end position="128"/>
    </location>
</feature>
<evidence type="ECO:0000313" key="3">
    <source>
        <dbReference type="EMBL" id="KAA1076611.1"/>
    </source>
</evidence>
<feature type="domain" description="ATPase AAA-type core" evidence="2">
    <location>
        <begin position="514"/>
        <end position="555"/>
    </location>
</feature>
<dbReference type="SUPFAM" id="SSF52540">
    <property type="entry name" value="P-loop containing nucleoside triphosphate hydrolases"/>
    <property type="match status" value="1"/>
</dbReference>
<evidence type="ECO:0000259" key="2">
    <source>
        <dbReference type="Pfam" id="PF00004"/>
    </source>
</evidence>
<keyword evidence="5" id="KW-1185">Reference proteome</keyword>
<dbReference type="AlphaFoldDB" id="A0A5B0MIV6"/>
<dbReference type="Proteomes" id="UP000324748">
    <property type="component" value="Unassembled WGS sequence"/>
</dbReference>